<name>A0ABR3A435_9AGAR</name>
<dbReference type="PROSITE" id="PS00141">
    <property type="entry name" value="ASP_PROTEASE"/>
    <property type="match status" value="1"/>
</dbReference>
<dbReference type="SUPFAM" id="SSF50630">
    <property type="entry name" value="Acid proteases"/>
    <property type="match status" value="1"/>
</dbReference>
<dbReference type="Gene3D" id="2.40.70.10">
    <property type="entry name" value="Acid Proteases"/>
    <property type="match status" value="2"/>
</dbReference>
<dbReference type="Pfam" id="PF00026">
    <property type="entry name" value="Asp"/>
    <property type="match status" value="1"/>
</dbReference>
<keyword evidence="4" id="KW-0732">Signal</keyword>
<dbReference type="PROSITE" id="PS51767">
    <property type="entry name" value="PEPTIDASE_A1"/>
    <property type="match status" value="1"/>
</dbReference>
<evidence type="ECO:0000313" key="7">
    <source>
        <dbReference type="Proteomes" id="UP001437256"/>
    </source>
</evidence>
<evidence type="ECO:0000256" key="2">
    <source>
        <dbReference type="ARBA" id="ARBA00022750"/>
    </source>
</evidence>
<evidence type="ECO:0000256" key="3">
    <source>
        <dbReference type="RuleBase" id="RU000454"/>
    </source>
</evidence>
<reference evidence="6 7" key="1">
    <citation type="submission" date="2024-05" db="EMBL/GenBank/DDBJ databases">
        <title>A draft genome resource for the thread blight pathogen Marasmius tenuissimus strain MS-2.</title>
        <authorList>
            <person name="Yulfo-Soto G.E."/>
            <person name="Baruah I.K."/>
            <person name="Amoako-Attah I."/>
            <person name="Bukari Y."/>
            <person name="Meinhardt L.W."/>
            <person name="Bailey B.A."/>
            <person name="Cohen S.P."/>
        </authorList>
    </citation>
    <scope>NUCLEOTIDE SEQUENCE [LARGE SCALE GENOMIC DNA]</scope>
    <source>
        <strain evidence="6 7">MS-2</strain>
    </source>
</reference>
<evidence type="ECO:0000259" key="5">
    <source>
        <dbReference type="PROSITE" id="PS51767"/>
    </source>
</evidence>
<evidence type="ECO:0000313" key="6">
    <source>
        <dbReference type="EMBL" id="KAL0068730.1"/>
    </source>
</evidence>
<keyword evidence="2 3" id="KW-0064">Aspartyl protease</keyword>
<comment type="similarity">
    <text evidence="1 3">Belongs to the peptidase A1 family.</text>
</comment>
<dbReference type="EMBL" id="JBBXMP010000016">
    <property type="protein sequence ID" value="KAL0068730.1"/>
    <property type="molecule type" value="Genomic_DNA"/>
</dbReference>
<sequence length="451" mass="49918">MSRLSLFLSFSLFYPTLSVTSTGYILPVNRRALNHPVRTHDFNFDFTHSELQGVLRKYRLVREHTILLNPENDISDFVDGNYPDVDSMIDRMLAVGSVDEIAQVTEATVFPALNGTLPLVDEIQEGIDLLYYGDVGIGTPAQVFGMDIDTGSADLWVPCGCDRCWSKQYEPHRSSTYRRRKNASPFDVTYGTGWVHGTTAVERVQVAGIVIEDQTFAAINHKSSDFDSYSNDGILGLAFSTTAQCHEYTIVENAILQKKVNIPVFSVHLERGHQEGSELCIGCLDPSKALGPPSWNQVISRAYWSISLKGFTAHGSWHLFSMKLSAAIDTGTTLIYLPSNAADQLYSKIPGARNATEYGVGFYTYPCNSVVKIELVFDNRPHSIHPDDFNQGVTSSDPSRCVGGILAMPDDSWPSNLAIVGDEFLKSWYATFDYSSGGRVGFAPSINNRLF</sequence>
<gene>
    <name evidence="6" type="ORF">AAF712_004059</name>
</gene>
<dbReference type="InterPro" id="IPR001461">
    <property type="entry name" value="Aspartic_peptidase_A1"/>
</dbReference>
<dbReference type="Proteomes" id="UP001437256">
    <property type="component" value="Unassembled WGS sequence"/>
</dbReference>
<keyword evidence="7" id="KW-1185">Reference proteome</keyword>
<evidence type="ECO:0000256" key="1">
    <source>
        <dbReference type="ARBA" id="ARBA00007447"/>
    </source>
</evidence>
<dbReference type="InterPro" id="IPR034164">
    <property type="entry name" value="Pepsin-like_dom"/>
</dbReference>
<dbReference type="PRINTS" id="PR00792">
    <property type="entry name" value="PEPSIN"/>
</dbReference>
<organism evidence="6 7">
    <name type="scientific">Marasmius tenuissimus</name>
    <dbReference type="NCBI Taxonomy" id="585030"/>
    <lineage>
        <taxon>Eukaryota</taxon>
        <taxon>Fungi</taxon>
        <taxon>Dikarya</taxon>
        <taxon>Basidiomycota</taxon>
        <taxon>Agaricomycotina</taxon>
        <taxon>Agaricomycetes</taxon>
        <taxon>Agaricomycetidae</taxon>
        <taxon>Agaricales</taxon>
        <taxon>Marasmiineae</taxon>
        <taxon>Marasmiaceae</taxon>
        <taxon>Marasmius</taxon>
    </lineage>
</organism>
<keyword evidence="3" id="KW-0378">Hydrolase</keyword>
<feature type="signal peptide" evidence="4">
    <location>
        <begin position="1"/>
        <end position="18"/>
    </location>
</feature>
<proteinExistence type="inferred from homology"/>
<dbReference type="CDD" id="cd05471">
    <property type="entry name" value="pepsin_like"/>
    <property type="match status" value="1"/>
</dbReference>
<accession>A0ABR3A435</accession>
<feature type="chain" id="PRO_5047443943" description="Peptidase A1 domain-containing protein" evidence="4">
    <location>
        <begin position="19"/>
        <end position="451"/>
    </location>
</feature>
<dbReference type="PANTHER" id="PTHR47966:SF51">
    <property type="entry name" value="BETA-SITE APP-CLEAVING ENZYME, ISOFORM A-RELATED"/>
    <property type="match status" value="1"/>
</dbReference>
<keyword evidence="3" id="KW-0645">Protease</keyword>
<dbReference type="InterPro" id="IPR001969">
    <property type="entry name" value="Aspartic_peptidase_AS"/>
</dbReference>
<feature type="domain" description="Peptidase A1" evidence="5">
    <location>
        <begin position="131"/>
        <end position="443"/>
    </location>
</feature>
<dbReference type="InterPro" id="IPR033121">
    <property type="entry name" value="PEPTIDASE_A1"/>
</dbReference>
<protein>
    <recommendedName>
        <fullName evidence="5">Peptidase A1 domain-containing protein</fullName>
    </recommendedName>
</protein>
<dbReference type="PANTHER" id="PTHR47966">
    <property type="entry name" value="BETA-SITE APP-CLEAVING ENZYME, ISOFORM A-RELATED"/>
    <property type="match status" value="1"/>
</dbReference>
<evidence type="ECO:0000256" key="4">
    <source>
        <dbReference type="SAM" id="SignalP"/>
    </source>
</evidence>
<dbReference type="InterPro" id="IPR021109">
    <property type="entry name" value="Peptidase_aspartic_dom_sf"/>
</dbReference>
<comment type="caution">
    <text evidence="6">The sequence shown here is derived from an EMBL/GenBank/DDBJ whole genome shotgun (WGS) entry which is preliminary data.</text>
</comment>